<protein>
    <submittedName>
        <fullName evidence="2">Uncharacterized protein</fullName>
    </submittedName>
</protein>
<dbReference type="InterPro" id="IPR004653">
    <property type="entry name" value="DusA"/>
</dbReference>
<accession>A0ABU6XLS0</accession>
<gene>
    <name evidence="2" type="ORF">PIB30_065463</name>
</gene>
<comment type="caution">
    <text evidence="2">The sequence shown here is derived from an EMBL/GenBank/DDBJ whole genome shotgun (WGS) entry which is preliminary data.</text>
</comment>
<dbReference type="Proteomes" id="UP001341840">
    <property type="component" value="Unassembled WGS sequence"/>
</dbReference>
<keyword evidence="3" id="KW-1185">Reference proteome</keyword>
<dbReference type="PANTHER" id="PTHR42907:SF7">
    <property type="entry name" value="TRNA-DIHYDROURIDINE SYNTHASE"/>
    <property type="match status" value="1"/>
</dbReference>
<organism evidence="2 3">
    <name type="scientific">Stylosanthes scabra</name>
    <dbReference type="NCBI Taxonomy" id="79078"/>
    <lineage>
        <taxon>Eukaryota</taxon>
        <taxon>Viridiplantae</taxon>
        <taxon>Streptophyta</taxon>
        <taxon>Embryophyta</taxon>
        <taxon>Tracheophyta</taxon>
        <taxon>Spermatophyta</taxon>
        <taxon>Magnoliopsida</taxon>
        <taxon>eudicotyledons</taxon>
        <taxon>Gunneridae</taxon>
        <taxon>Pentapetalae</taxon>
        <taxon>rosids</taxon>
        <taxon>fabids</taxon>
        <taxon>Fabales</taxon>
        <taxon>Fabaceae</taxon>
        <taxon>Papilionoideae</taxon>
        <taxon>50 kb inversion clade</taxon>
        <taxon>dalbergioids sensu lato</taxon>
        <taxon>Dalbergieae</taxon>
        <taxon>Pterocarpus clade</taxon>
        <taxon>Stylosanthes</taxon>
    </lineage>
</organism>
<sequence length="275" mass="29681">MRLIIFGSKKRGKIKLGANGNKQNPSPSPLLPAHPKPAARRRSPTSPFLRKPPYLPSPSHNSPCSLPLLHAFITAHCLCSPFPSLYLSHHHLTTHHRASNSAPLLYSSTLRTDFRHGVSLSTAAGTCCHREFRDILASLPVSKPRLCLLCPALTATAPTAAPSSALLLSSSLSSAVPPVKPSFAAVFSYVAPSFPTLFSGGDFVYKVSSLSPAKHFIIHSRKALLNGITPAENRSIPPLKYEYFYGLLRDFPDLTFTINGGIASIDEVNFGPHSV</sequence>
<reference evidence="2 3" key="1">
    <citation type="journal article" date="2023" name="Plants (Basel)">
        <title>Bridging the Gap: Combining Genomics and Transcriptomics Approaches to Understand Stylosanthes scabra, an Orphan Legume from the Brazilian Caatinga.</title>
        <authorList>
            <person name="Ferreira-Neto J.R.C."/>
            <person name="da Silva M.D."/>
            <person name="Binneck E."/>
            <person name="de Melo N.F."/>
            <person name="da Silva R.H."/>
            <person name="de Melo A.L.T.M."/>
            <person name="Pandolfi V."/>
            <person name="Bustamante F.O."/>
            <person name="Brasileiro-Vidal A.C."/>
            <person name="Benko-Iseppon A.M."/>
        </authorList>
    </citation>
    <scope>NUCLEOTIDE SEQUENCE [LARGE SCALE GENOMIC DNA]</scope>
    <source>
        <tissue evidence="2">Leaves</tissue>
    </source>
</reference>
<evidence type="ECO:0000313" key="2">
    <source>
        <dbReference type="EMBL" id="MED6198344.1"/>
    </source>
</evidence>
<feature type="compositionally biased region" description="Pro residues" evidence="1">
    <location>
        <begin position="26"/>
        <end position="35"/>
    </location>
</feature>
<evidence type="ECO:0000313" key="3">
    <source>
        <dbReference type="Proteomes" id="UP001341840"/>
    </source>
</evidence>
<dbReference type="InterPro" id="IPR013785">
    <property type="entry name" value="Aldolase_TIM"/>
</dbReference>
<dbReference type="Gene3D" id="3.20.20.70">
    <property type="entry name" value="Aldolase class I"/>
    <property type="match status" value="1"/>
</dbReference>
<evidence type="ECO:0000256" key="1">
    <source>
        <dbReference type="SAM" id="MobiDB-lite"/>
    </source>
</evidence>
<dbReference type="PANTHER" id="PTHR42907">
    <property type="entry name" value="FMN-LINKED OXIDOREDUCTASES SUPERFAMILY PROTEIN"/>
    <property type="match status" value="1"/>
</dbReference>
<proteinExistence type="predicted"/>
<feature type="region of interest" description="Disordered" evidence="1">
    <location>
        <begin position="14"/>
        <end position="52"/>
    </location>
</feature>
<name>A0ABU6XLS0_9FABA</name>
<dbReference type="EMBL" id="JASCZI010212101">
    <property type="protein sequence ID" value="MED6198344.1"/>
    <property type="molecule type" value="Genomic_DNA"/>
</dbReference>